<dbReference type="RefSeq" id="WP_013882049.1">
    <property type="nucleotide sequence ID" value="NC_015670.1"/>
</dbReference>
<reference evidence="1 3" key="1">
    <citation type="journal article" date="2011" name="J. Bacteriol.">
        <title>Genome sequence of Helicobacter bizzozeronii strain CIII-1, an isolate from human gastric mucosa.</title>
        <authorList>
            <person name="Schott T."/>
            <person name="Rossi M."/>
            <person name="Hanninen M.L."/>
        </authorList>
    </citation>
    <scope>NUCLEOTIDE SEQUENCE [LARGE SCALE GENOMIC DNA]</scope>
    <source>
        <strain evidence="1 3">CIII-1</strain>
        <plasmid evidence="2">CIII-1</plasmid>
        <plasmid evidence="2">phbz1</plasmid>
    </source>
</reference>
<accession>F8KUK7</accession>
<dbReference type="EMBL" id="FR871757">
    <property type="protein sequence ID" value="CCB80306.1"/>
    <property type="molecule type" value="Genomic_DNA"/>
</dbReference>
<dbReference type="KEGG" id="hbi:HBZC1_p0620"/>
<organism evidence="1 3">
    <name type="scientific">Helicobacter bizzozeronii (strain CIII-1)</name>
    <dbReference type="NCBI Taxonomy" id="1002804"/>
    <lineage>
        <taxon>Bacteria</taxon>
        <taxon>Pseudomonadati</taxon>
        <taxon>Campylobacterota</taxon>
        <taxon>Epsilonproteobacteria</taxon>
        <taxon>Campylobacterales</taxon>
        <taxon>Helicobacteraceae</taxon>
        <taxon>Helicobacter</taxon>
    </lineage>
</organism>
<keyword evidence="3" id="KW-1185">Reference proteome</keyword>
<geneLocation type="plasmid" evidence="2 3">
    <name>phbz1</name>
</geneLocation>
<evidence type="ECO:0000313" key="3">
    <source>
        <dbReference type="Proteomes" id="UP000008387"/>
    </source>
</evidence>
<dbReference type="AlphaFoldDB" id="F8KTX6"/>
<dbReference type="Proteomes" id="UP000008387">
    <property type="component" value="Chromosome"/>
</dbReference>
<dbReference type="HOGENOM" id="CLU_1945783_0_0_7"/>
<dbReference type="KEGG" id="hbi:HBZC1_13200"/>
<proteinExistence type="predicted"/>
<evidence type="ECO:0000313" key="1">
    <source>
        <dbReference type="EMBL" id="CCB80306.1"/>
    </source>
</evidence>
<protein>
    <submittedName>
        <fullName evidence="1">Uncharacterized protein</fullName>
    </submittedName>
</protein>
<name>F8KTX6_HELBC</name>
<dbReference type="Proteomes" id="UP000008387">
    <property type="component" value="Plasmid phbz1"/>
</dbReference>
<evidence type="ECO:0000313" key="2">
    <source>
        <dbReference type="EMBL" id="CCB80942.1"/>
    </source>
</evidence>
<dbReference type="EMBL" id="FR871758">
    <property type="protein sequence ID" value="CCB80942.1"/>
    <property type="molecule type" value="Genomic_DNA"/>
</dbReference>
<gene>
    <name evidence="1" type="ordered locus">HBZC1_13200</name>
    <name evidence="2" type="ordered locus">HBZC1_p0620</name>
</gene>
<keyword evidence="2" id="KW-0614">Plasmid</keyword>
<accession>F8KTX6</accession>
<sequence>MEKSSPQIANHYLKALKSKGARTQLFSRAQSKIAVDQQPTYTSLEKHLNELEHCISRLPNKRTSKAVHDALRLALGVINKVQKQIARVATTQDASPRGKLDNYLRDLSGAFSQIDPVVQELFKSTEQQD</sequence>